<feature type="compositionally biased region" description="Basic and acidic residues" evidence="1">
    <location>
        <begin position="53"/>
        <end position="64"/>
    </location>
</feature>
<dbReference type="AlphaFoldDB" id="A0A671RHV7"/>
<dbReference type="Pfam" id="PF15673">
    <property type="entry name" value="Ciart"/>
    <property type="match status" value="1"/>
</dbReference>
<dbReference type="GO" id="GO:0000978">
    <property type="term" value="F:RNA polymerase II cis-regulatory region sequence-specific DNA binding"/>
    <property type="evidence" value="ECO:0007669"/>
    <property type="project" value="TreeGrafter"/>
</dbReference>
<dbReference type="GO" id="GO:0045892">
    <property type="term" value="P:negative regulation of DNA-templated transcription"/>
    <property type="evidence" value="ECO:0007669"/>
    <property type="project" value="TreeGrafter"/>
</dbReference>
<sequence length="460" mass="50991">MQSTESISSQPSQDSLSSNNNFMFSDDETDGFLLEDRDKPHGIHLTQSGLPDRNVHSMNREQEHPGSQWACDGFVVSSDPERSQDNSHARSTSSSISSYLSLSSSSSSVLGWSSSESEQGKNGGTKGDLLFARKCLELQGYVRPLLELLNGLKKGRFDKGLSSFQQSVAMDRIQRIVGVLQKPHIGEKYLPTLLQIEVMLKLWFPQVTAQVSVTPNPADLSPQNISTHGSSNITPPHKHKDQLHIPVKVRDAHTRHSILSGALHFILCDFVDIDAFFILSWLLQKRRLNWSDTDSPSSSPLMVCKSSKLECCEEQHQWPYVDGGEGSSETPPLFSNKKKSDKQFGETLEHKVIRWSGSRLTWVHIAPIFSPPKSGPSHKGGMAKERGSRNVLLPISPLTSRSSPAMQDSFVSSTTPFSEQTRYQCQSVSLGTTSQLQEYAQTPPITMKPSNLVQQSTIQT</sequence>
<dbReference type="GO" id="GO:0005634">
    <property type="term" value="C:nucleus"/>
    <property type="evidence" value="ECO:0007669"/>
    <property type="project" value="TreeGrafter"/>
</dbReference>
<name>A0A671RHV7_9TELE</name>
<organism evidence="2 3">
    <name type="scientific">Sinocyclocheilus anshuiensis</name>
    <dbReference type="NCBI Taxonomy" id="1608454"/>
    <lineage>
        <taxon>Eukaryota</taxon>
        <taxon>Metazoa</taxon>
        <taxon>Chordata</taxon>
        <taxon>Craniata</taxon>
        <taxon>Vertebrata</taxon>
        <taxon>Euteleostomi</taxon>
        <taxon>Actinopterygii</taxon>
        <taxon>Neopterygii</taxon>
        <taxon>Teleostei</taxon>
        <taxon>Ostariophysi</taxon>
        <taxon>Cypriniformes</taxon>
        <taxon>Cyprinidae</taxon>
        <taxon>Cyprininae</taxon>
        <taxon>Sinocyclocheilus</taxon>
    </lineage>
</organism>
<dbReference type="InterPro" id="IPR031373">
    <property type="entry name" value="Ciart"/>
</dbReference>
<dbReference type="Ensembl" id="ENSSANT00000088104.1">
    <property type="protein sequence ID" value="ENSSANP00000082909.1"/>
    <property type="gene ID" value="ENSSANG00000041113.1"/>
</dbReference>
<dbReference type="Proteomes" id="UP000472260">
    <property type="component" value="Unassembled WGS sequence"/>
</dbReference>
<gene>
    <name evidence="2" type="primary">LOC107691877</name>
</gene>
<proteinExistence type="predicted"/>
<dbReference type="PANTHER" id="PTHR35441:SF1">
    <property type="entry name" value="CIRCADIAN-ASSOCIATED TRANSCRIPTIONAL REPRESSOR"/>
    <property type="match status" value="1"/>
</dbReference>
<dbReference type="GO" id="GO:0032922">
    <property type="term" value="P:circadian regulation of gene expression"/>
    <property type="evidence" value="ECO:0007669"/>
    <property type="project" value="InterPro"/>
</dbReference>
<reference evidence="2" key="1">
    <citation type="submission" date="2025-08" db="UniProtKB">
        <authorList>
            <consortium name="Ensembl"/>
        </authorList>
    </citation>
    <scope>IDENTIFICATION</scope>
</reference>
<accession>A0A671RHV7</accession>
<dbReference type="PANTHER" id="PTHR35441">
    <property type="entry name" value="CIRCADIAN-ASSOCIATED TRANSCRIPTIONAL REPRESSOR"/>
    <property type="match status" value="1"/>
</dbReference>
<feature type="compositionally biased region" description="Basic and acidic residues" evidence="1">
    <location>
        <begin position="79"/>
        <end position="88"/>
    </location>
</feature>
<feature type="region of interest" description="Disordered" evidence="1">
    <location>
        <begin position="1"/>
        <end position="94"/>
    </location>
</feature>
<keyword evidence="3" id="KW-1185">Reference proteome</keyword>
<protein>
    <submittedName>
        <fullName evidence="2">Circadian-associated transcriptional repressor-like</fullName>
    </submittedName>
</protein>
<evidence type="ECO:0000313" key="2">
    <source>
        <dbReference type="Ensembl" id="ENSSANP00000082909.1"/>
    </source>
</evidence>
<reference evidence="2" key="2">
    <citation type="submission" date="2025-09" db="UniProtKB">
        <authorList>
            <consortium name="Ensembl"/>
        </authorList>
    </citation>
    <scope>IDENTIFICATION</scope>
</reference>
<feature type="compositionally biased region" description="Low complexity" evidence="1">
    <location>
        <begin position="1"/>
        <end position="21"/>
    </location>
</feature>
<evidence type="ECO:0000256" key="1">
    <source>
        <dbReference type="SAM" id="MobiDB-lite"/>
    </source>
</evidence>
<feature type="region of interest" description="Disordered" evidence="1">
    <location>
        <begin position="320"/>
        <end position="342"/>
    </location>
</feature>
<evidence type="ECO:0000313" key="3">
    <source>
        <dbReference type="Proteomes" id="UP000472260"/>
    </source>
</evidence>